<proteinExistence type="predicted"/>
<organism evidence="1 2">
    <name type="scientific">Fulvimarina uroteuthidis</name>
    <dbReference type="NCBI Taxonomy" id="3098149"/>
    <lineage>
        <taxon>Bacteria</taxon>
        <taxon>Pseudomonadati</taxon>
        <taxon>Pseudomonadota</taxon>
        <taxon>Alphaproteobacteria</taxon>
        <taxon>Hyphomicrobiales</taxon>
        <taxon>Aurantimonadaceae</taxon>
        <taxon>Fulvimarina</taxon>
    </lineage>
</organism>
<reference evidence="1 2" key="1">
    <citation type="submission" date="2023-12" db="EMBL/GenBank/DDBJ databases">
        <title>Description of Novel Strain Fulvimarina sp. 2208YS6-2-32 isolated from Uroteuthis (Photololigo) edulis.</title>
        <authorList>
            <person name="Park J.-S."/>
        </authorList>
    </citation>
    <scope>NUCLEOTIDE SEQUENCE [LARGE SCALE GENOMIC DNA]</scope>
    <source>
        <strain evidence="1 2">2208YS6-2-32</strain>
    </source>
</reference>
<evidence type="ECO:0000313" key="1">
    <source>
        <dbReference type="EMBL" id="MDY8108240.1"/>
    </source>
</evidence>
<evidence type="ECO:0008006" key="3">
    <source>
        <dbReference type="Google" id="ProtNLM"/>
    </source>
</evidence>
<sequence length="111" mass="13199">MTFHPIHYLRVASHFWPWERAFWLALFHDGIEDGWVPIKPSWISDRRTFYAQILCLSRPKDVRYSDYIAIISRMGHQSDVVRMKRADLAENYARAPESLRKRYAKAMAMLA</sequence>
<name>A0ABU5HYQ0_9HYPH</name>
<dbReference type="Proteomes" id="UP001294412">
    <property type="component" value="Unassembled WGS sequence"/>
</dbReference>
<evidence type="ECO:0000313" key="2">
    <source>
        <dbReference type="Proteomes" id="UP001294412"/>
    </source>
</evidence>
<dbReference type="EMBL" id="JAXLPB010000001">
    <property type="protein sequence ID" value="MDY8108240.1"/>
    <property type="molecule type" value="Genomic_DNA"/>
</dbReference>
<protein>
    <recommendedName>
        <fullName evidence="3">HD domain-containing protein</fullName>
    </recommendedName>
</protein>
<dbReference type="RefSeq" id="WP_322185686.1">
    <property type="nucleotide sequence ID" value="NZ_JAXLPB010000001.1"/>
</dbReference>
<comment type="caution">
    <text evidence="1">The sequence shown here is derived from an EMBL/GenBank/DDBJ whole genome shotgun (WGS) entry which is preliminary data.</text>
</comment>
<accession>A0ABU5HYQ0</accession>
<gene>
    <name evidence="1" type="ORF">U0C82_03635</name>
</gene>
<keyword evidence="2" id="KW-1185">Reference proteome</keyword>